<comment type="caution">
    <text evidence="1">The sequence shown here is derived from an EMBL/GenBank/DDBJ whole genome shotgun (WGS) entry which is preliminary data.</text>
</comment>
<proteinExistence type="predicted"/>
<protein>
    <submittedName>
        <fullName evidence="1">Uncharacterized protein</fullName>
    </submittedName>
</protein>
<dbReference type="Proteomes" id="UP000019141">
    <property type="component" value="Unassembled WGS sequence"/>
</dbReference>
<reference evidence="1 2" key="1">
    <citation type="journal article" date="2014" name="Nature">
        <title>An environmental bacterial taxon with a large and distinct metabolic repertoire.</title>
        <authorList>
            <person name="Wilson M.C."/>
            <person name="Mori T."/>
            <person name="Ruckert C."/>
            <person name="Uria A.R."/>
            <person name="Helf M.J."/>
            <person name="Takada K."/>
            <person name="Gernert C."/>
            <person name="Steffens U.A."/>
            <person name="Heycke N."/>
            <person name="Schmitt S."/>
            <person name="Rinke C."/>
            <person name="Helfrich E.J."/>
            <person name="Brachmann A.O."/>
            <person name="Gurgui C."/>
            <person name="Wakimoto T."/>
            <person name="Kracht M."/>
            <person name="Crusemann M."/>
            <person name="Hentschel U."/>
            <person name="Abe I."/>
            <person name="Matsunaga S."/>
            <person name="Kalinowski J."/>
            <person name="Takeyama H."/>
            <person name="Piel J."/>
        </authorList>
    </citation>
    <scope>NUCLEOTIDE SEQUENCE [LARGE SCALE GENOMIC DNA]</scope>
    <source>
        <strain evidence="2">TSY1</strain>
    </source>
</reference>
<organism evidence="1 2">
    <name type="scientific">Entotheonella factor</name>
    <dbReference type="NCBI Taxonomy" id="1429438"/>
    <lineage>
        <taxon>Bacteria</taxon>
        <taxon>Pseudomonadati</taxon>
        <taxon>Nitrospinota/Tectimicrobiota group</taxon>
        <taxon>Candidatus Tectimicrobiota</taxon>
        <taxon>Candidatus Entotheonellia</taxon>
        <taxon>Candidatus Entotheonellales</taxon>
        <taxon>Candidatus Entotheonellaceae</taxon>
        <taxon>Candidatus Entotheonella</taxon>
    </lineage>
</organism>
<keyword evidence="2" id="KW-1185">Reference proteome</keyword>
<dbReference type="AlphaFoldDB" id="W4LIS9"/>
<name>W4LIS9_ENTF1</name>
<evidence type="ECO:0000313" key="2">
    <source>
        <dbReference type="Proteomes" id="UP000019141"/>
    </source>
</evidence>
<gene>
    <name evidence="1" type="ORF">ETSY1_21915</name>
</gene>
<evidence type="ECO:0000313" key="1">
    <source>
        <dbReference type="EMBL" id="ETW97625.1"/>
    </source>
</evidence>
<accession>W4LIS9</accession>
<dbReference type="HOGENOM" id="CLU_2786117_0_0_7"/>
<sequence>MEPLVQQTNGHIKELTPEEARALFDQEARQHFGMSGQAFIVAWEAGQFDHDPDQPDLINLIMMLPTVKALFE</sequence>
<dbReference type="EMBL" id="AZHW01000641">
    <property type="protein sequence ID" value="ETW97625.1"/>
    <property type="molecule type" value="Genomic_DNA"/>
</dbReference>